<dbReference type="GO" id="GO:0000287">
    <property type="term" value="F:magnesium ion binding"/>
    <property type="evidence" value="ECO:0007669"/>
    <property type="project" value="UniProtKB-UniRule"/>
</dbReference>
<reference evidence="15 16" key="1">
    <citation type="journal article" date="2016" name="Nat. Commun.">
        <title>Thousands of microbial genomes shed light on interconnected biogeochemical processes in an aquifer system.</title>
        <authorList>
            <person name="Anantharaman K."/>
            <person name="Brown C.T."/>
            <person name="Hug L.A."/>
            <person name="Sharon I."/>
            <person name="Castelle C.J."/>
            <person name="Probst A.J."/>
            <person name="Thomas B.C."/>
            <person name="Singh A."/>
            <person name="Wilkins M.J."/>
            <person name="Karaoz U."/>
            <person name="Brodie E.L."/>
            <person name="Williams K.H."/>
            <person name="Hubbard S.S."/>
            <person name="Banfield J.F."/>
        </authorList>
    </citation>
    <scope>NUCLEOTIDE SEQUENCE [LARGE SCALE GENOMIC DNA]</scope>
</reference>
<comment type="function">
    <text evidence="13">The RuvA-RuvB-RuvC complex processes Holliday junction (HJ) DNA during genetic recombination and DNA repair. Endonuclease that resolves HJ intermediates. Cleaves cruciform DNA by making single-stranded nicks across the HJ at symmetrical positions within the homologous arms, yielding a 5'-phosphate and a 3'-hydroxyl group; requires a central core of homology in the junction. The consensus cleavage sequence is 5'-(A/T)TT(C/G)-3'. Cleavage occurs on the 3'-side of the TT dinucleotide at the point of strand exchange. HJ branch migration catalyzed by RuvA-RuvB allows RuvC to scan DNA until it finds its consensus sequence, where it cleaves and resolves the cruciform DNA.</text>
</comment>
<protein>
    <recommendedName>
        <fullName evidence="13 14">Crossover junction endodeoxyribonuclease RuvC</fullName>
        <ecNumber evidence="13 14">3.1.21.10</ecNumber>
    </recommendedName>
    <alternativeName>
        <fullName evidence="13">Holliday junction nuclease RuvC</fullName>
    </alternativeName>
    <alternativeName>
        <fullName evidence="13">Holliday junction resolvase RuvC</fullName>
    </alternativeName>
</protein>
<evidence type="ECO:0000256" key="3">
    <source>
        <dbReference type="ARBA" id="ARBA00022722"/>
    </source>
</evidence>
<name>A0A1F5NRD2_9BACT</name>
<dbReference type="GO" id="GO:0006310">
    <property type="term" value="P:DNA recombination"/>
    <property type="evidence" value="ECO:0007669"/>
    <property type="project" value="UniProtKB-UniRule"/>
</dbReference>
<keyword evidence="7 13" id="KW-0378">Hydrolase</keyword>
<dbReference type="InterPro" id="IPR002176">
    <property type="entry name" value="X-over_junc_endoDNase_RuvC"/>
</dbReference>
<keyword evidence="3 13" id="KW-0540">Nuclease</keyword>
<feature type="active site" evidence="13">
    <location>
        <position position="140"/>
    </location>
</feature>
<evidence type="ECO:0000256" key="8">
    <source>
        <dbReference type="ARBA" id="ARBA00022842"/>
    </source>
</evidence>
<keyword evidence="10 13" id="KW-0233">DNA recombination</keyword>
<comment type="caution">
    <text evidence="15">The sequence shown here is derived from an EMBL/GenBank/DDBJ whole genome shotgun (WGS) entry which is preliminary data.</text>
</comment>
<dbReference type="InterPro" id="IPR012337">
    <property type="entry name" value="RNaseH-like_sf"/>
</dbReference>
<keyword evidence="5 13" id="KW-0255">Endonuclease</keyword>
<evidence type="ECO:0000256" key="5">
    <source>
        <dbReference type="ARBA" id="ARBA00022759"/>
    </source>
</evidence>
<feature type="active site" evidence="13">
    <location>
        <position position="7"/>
    </location>
</feature>
<keyword evidence="6 13" id="KW-0227">DNA damage</keyword>
<dbReference type="GO" id="GO:0048476">
    <property type="term" value="C:Holliday junction resolvase complex"/>
    <property type="evidence" value="ECO:0007669"/>
    <property type="project" value="UniProtKB-UniRule"/>
</dbReference>
<evidence type="ECO:0000256" key="12">
    <source>
        <dbReference type="ARBA" id="ARBA00029354"/>
    </source>
</evidence>
<dbReference type="EMBL" id="MFEJ01000021">
    <property type="protein sequence ID" value="OGE80102.1"/>
    <property type="molecule type" value="Genomic_DNA"/>
</dbReference>
<feature type="binding site" evidence="13">
    <location>
        <position position="67"/>
    </location>
    <ligand>
        <name>Mg(2+)</name>
        <dbReference type="ChEBI" id="CHEBI:18420"/>
        <label>2</label>
    </ligand>
</feature>
<dbReference type="PANTHER" id="PTHR30194">
    <property type="entry name" value="CROSSOVER JUNCTION ENDODEOXYRIBONUCLEASE RUVC"/>
    <property type="match status" value="1"/>
</dbReference>
<organism evidence="15 16">
    <name type="scientific">Candidatus Doudnabacteria bacterium RIFCSPHIGHO2_01_FULL_45_18</name>
    <dbReference type="NCBI Taxonomy" id="1817823"/>
    <lineage>
        <taxon>Bacteria</taxon>
        <taxon>Candidatus Doudnaibacteriota</taxon>
    </lineage>
</organism>
<dbReference type="NCBIfam" id="TIGR00228">
    <property type="entry name" value="ruvC"/>
    <property type="match status" value="1"/>
</dbReference>
<dbReference type="NCBIfam" id="NF000711">
    <property type="entry name" value="PRK00039.2-1"/>
    <property type="match status" value="1"/>
</dbReference>
<evidence type="ECO:0000256" key="13">
    <source>
        <dbReference type="HAMAP-Rule" id="MF_00034"/>
    </source>
</evidence>
<comment type="similarity">
    <text evidence="1 13">Belongs to the RuvC family.</text>
</comment>
<keyword evidence="11 13" id="KW-0234">DNA repair</keyword>
<dbReference type="HAMAP" id="MF_00034">
    <property type="entry name" value="RuvC"/>
    <property type="match status" value="1"/>
</dbReference>
<dbReference type="GO" id="GO:0005737">
    <property type="term" value="C:cytoplasm"/>
    <property type="evidence" value="ECO:0007669"/>
    <property type="project" value="UniProtKB-SubCell"/>
</dbReference>
<dbReference type="PROSITE" id="PS01321">
    <property type="entry name" value="RUVC"/>
    <property type="match status" value="1"/>
</dbReference>
<dbReference type="GO" id="GO:0003677">
    <property type="term" value="F:DNA binding"/>
    <property type="evidence" value="ECO:0007669"/>
    <property type="project" value="UniProtKB-KW"/>
</dbReference>
<keyword evidence="8 13" id="KW-0460">Magnesium</keyword>
<dbReference type="PRINTS" id="PR00696">
    <property type="entry name" value="RSOLVASERUVC"/>
</dbReference>
<evidence type="ECO:0000256" key="1">
    <source>
        <dbReference type="ARBA" id="ARBA00009518"/>
    </source>
</evidence>
<comment type="subunit">
    <text evidence="13">Homodimer which binds Holliday junction (HJ) DNA. The HJ becomes 2-fold symmetrical on binding to RuvC with unstacked arms; it has a different conformation from HJ DNA in complex with RuvA. In the full resolvosome a probable DNA-RuvA(4)-RuvB(12)-RuvC(2) complex forms which resolves the HJ.</text>
</comment>
<proteinExistence type="inferred from homology"/>
<evidence type="ECO:0000256" key="11">
    <source>
        <dbReference type="ARBA" id="ARBA00023204"/>
    </source>
</evidence>
<gene>
    <name evidence="13" type="primary">ruvC</name>
    <name evidence="15" type="ORF">A2660_00540</name>
</gene>
<evidence type="ECO:0000256" key="6">
    <source>
        <dbReference type="ARBA" id="ARBA00022763"/>
    </source>
</evidence>
<dbReference type="SUPFAM" id="SSF53098">
    <property type="entry name" value="Ribonuclease H-like"/>
    <property type="match status" value="1"/>
</dbReference>
<accession>A0A1F5NRD2</accession>
<sequence length="156" mass="16864">MKILGIDPGIGRTGYALLEQTGNQIVLKAVGCITTTIGDPEYSRLLEIRQDLDALIRKFKPDAFCVESLFFAANAKTAMMVGQARGVIVVTAAEHKLKIIEVTPLQVKISATGYGKADKRQVQNMMMKILHLKKIPKPDDAADAVAIAWAGIGRSA</sequence>
<dbReference type="GO" id="GO:0008821">
    <property type="term" value="F:crossover junction DNA endonuclease activity"/>
    <property type="evidence" value="ECO:0007669"/>
    <property type="project" value="UniProtKB-UniRule"/>
</dbReference>
<evidence type="ECO:0000256" key="7">
    <source>
        <dbReference type="ARBA" id="ARBA00022801"/>
    </source>
</evidence>
<evidence type="ECO:0000256" key="2">
    <source>
        <dbReference type="ARBA" id="ARBA00022490"/>
    </source>
</evidence>
<keyword evidence="4 13" id="KW-0479">Metal-binding</keyword>
<feature type="active site" evidence="13">
    <location>
        <position position="67"/>
    </location>
</feature>
<dbReference type="CDD" id="cd16962">
    <property type="entry name" value="RuvC"/>
    <property type="match status" value="1"/>
</dbReference>
<dbReference type="EC" id="3.1.21.10" evidence="13 14"/>
<evidence type="ECO:0000256" key="14">
    <source>
        <dbReference type="NCBIfam" id="TIGR00228"/>
    </source>
</evidence>
<dbReference type="Pfam" id="PF02075">
    <property type="entry name" value="RuvC"/>
    <property type="match status" value="1"/>
</dbReference>
<evidence type="ECO:0000313" key="15">
    <source>
        <dbReference type="EMBL" id="OGE80102.1"/>
    </source>
</evidence>
<evidence type="ECO:0000256" key="4">
    <source>
        <dbReference type="ARBA" id="ARBA00022723"/>
    </source>
</evidence>
<evidence type="ECO:0000313" key="16">
    <source>
        <dbReference type="Proteomes" id="UP000176233"/>
    </source>
</evidence>
<dbReference type="Gene3D" id="3.30.420.10">
    <property type="entry name" value="Ribonuclease H-like superfamily/Ribonuclease H"/>
    <property type="match status" value="1"/>
</dbReference>
<dbReference type="AlphaFoldDB" id="A0A1F5NRD2"/>
<evidence type="ECO:0000256" key="9">
    <source>
        <dbReference type="ARBA" id="ARBA00023125"/>
    </source>
</evidence>
<dbReference type="InterPro" id="IPR020563">
    <property type="entry name" value="X-over_junc_endoDNase_Mg_BS"/>
</dbReference>
<dbReference type="InterPro" id="IPR036397">
    <property type="entry name" value="RNaseH_sf"/>
</dbReference>
<keyword evidence="9 13" id="KW-0238">DNA-binding</keyword>
<comment type="catalytic activity">
    <reaction evidence="12 13">
        <text>Endonucleolytic cleavage at a junction such as a reciprocal single-stranded crossover between two homologous DNA duplexes (Holliday junction).</text>
        <dbReference type="EC" id="3.1.21.10"/>
    </reaction>
</comment>
<dbReference type="GO" id="GO:0006281">
    <property type="term" value="P:DNA repair"/>
    <property type="evidence" value="ECO:0007669"/>
    <property type="project" value="UniProtKB-UniRule"/>
</dbReference>
<evidence type="ECO:0000256" key="10">
    <source>
        <dbReference type="ARBA" id="ARBA00023172"/>
    </source>
</evidence>
<dbReference type="Proteomes" id="UP000176233">
    <property type="component" value="Unassembled WGS sequence"/>
</dbReference>
<keyword evidence="2 13" id="KW-0963">Cytoplasm</keyword>
<feature type="binding site" evidence="13">
    <location>
        <position position="7"/>
    </location>
    <ligand>
        <name>Mg(2+)</name>
        <dbReference type="ChEBI" id="CHEBI:18420"/>
        <label>1</label>
    </ligand>
</feature>
<comment type="cofactor">
    <cofactor evidence="13">
        <name>Mg(2+)</name>
        <dbReference type="ChEBI" id="CHEBI:18420"/>
    </cofactor>
    <text evidence="13">Binds 2 Mg(2+) ion per subunit.</text>
</comment>
<feature type="binding site" evidence="13">
    <location>
        <position position="140"/>
    </location>
    <ligand>
        <name>Mg(2+)</name>
        <dbReference type="ChEBI" id="CHEBI:18420"/>
        <label>1</label>
    </ligand>
</feature>
<comment type="subcellular location">
    <subcellularLocation>
        <location evidence="13">Cytoplasm</location>
    </subcellularLocation>
</comment>
<dbReference type="FunFam" id="3.30.420.10:FF:000002">
    <property type="entry name" value="Crossover junction endodeoxyribonuclease RuvC"/>
    <property type="match status" value="1"/>
</dbReference>
<dbReference type="PANTHER" id="PTHR30194:SF3">
    <property type="entry name" value="CROSSOVER JUNCTION ENDODEOXYRIBONUCLEASE RUVC"/>
    <property type="match status" value="1"/>
</dbReference>